<evidence type="ECO:0000256" key="6">
    <source>
        <dbReference type="ARBA" id="ARBA00022777"/>
    </source>
</evidence>
<dbReference type="Pfam" id="PF00512">
    <property type="entry name" value="HisKA"/>
    <property type="match status" value="2"/>
</dbReference>
<dbReference type="InterPro" id="IPR003594">
    <property type="entry name" value="HATPase_dom"/>
</dbReference>
<dbReference type="Proteomes" id="UP000182882">
    <property type="component" value="Unassembled WGS sequence"/>
</dbReference>
<keyword evidence="4 8" id="KW-0597">Phosphoprotein</keyword>
<accession>A0A1H2FHI3</accession>
<dbReference type="SMART" id="SM00387">
    <property type="entry name" value="HATPase_c"/>
    <property type="match status" value="2"/>
</dbReference>
<dbReference type="InterPro" id="IPR050351">
    <property type="entry name" value="BphY/WalK/GraS-like"/>
</dbReference>
<dbReference type="GO" id="GO:0000156">
    <property type="term" value="F:phosphorelay response regulator activity"/>
    <property type="evidence" value="ECO:0007669"/>
    <property type="project" value="TreeGrafter"/>
</dbReference>
<dbReference type="InterPro" id="IPR035965">
    <property type="entry name" value="PAS-like_dom_sf"/>
</dbReference>
<dbReference type="PANTHER" id="PTHR42878">
    <property type="entry name" value="TWO-COMPONENT HISTIDINE KINASE"/>
    <property type="match status" value="1"/>
</dbReference>
<dbReference type="FunFam" id="1.10.287.130:FF:000070">
    <property type="entry name" value="Histidine kinase sensor protein"/>
    <property type="match status" value="1"/>
</dbReference>
<dbReference type="PRINTS" id="PR00344">
    <property type="entry name" value="BCTRLSENSOR"/>
</dbReference>
<evidence type="ECO:0000256" key="9">
    <source>
        <dbReference type="SAM" id="Coils"/>
    </source>
</evidence>
<comment type="subcellular location">
    <subcellularLocation>
        <location evidence="2">Cell inner membrane</location>
        <topology evidence="2">Multi-pass membrane protein</topology>
    </subcellularLocation>
</comment>
<dbReference type="EMBL" id="FNLN01000021">
    <property type="protein sequence ID" value="SDU06772.1"/>
    <property type="molecule type" value="Genomic_DNA"/>
</dbReference>
<evidence type="ECO:0000256" key="1">
    <source>
        <dbReference type="ARBA" id="ARBA00000085"/>
    </source>
</evidence>
<dbReference type="GO" id="GO:0007234">
    <property type="term" value="P:osmosensory signaling via phosphorelay pathway"/>
    <property type="evidence" value="ECO:0007669"/>
    <property type="project" value="TreeGrafter"/>
</dbReference>
<dbReference type="SMART" id="SM00086">
    <property type="entry name" value="PAC"/>
    <property type="match status" value="3"/>
</dbReference>
<dbReference type="PROSITE" id="PS50110">
    <property type="entry name" value="RESPONSE_REGULATORY"/>
    <property type="match status" value="1"/>
</dbReference>
<dbReference type="SMART" id="SM00448">
    <property type="entry name" value="REC"/>
    <property type="match status" value="1"/>
</dbReference>
<evidence type="ECO:0000256" key="7">
    <source>
        <dbReference type="ARBA" id="ARBA00023136"/>
    </source>
</evidence>
<gene>
    <name evidence="14" type="ORF">SAMN05216406_12135</name>
</gene>
<dbReference type="InterPro" id="IPR003661">
    <property type="entry name" value="HisK_dim/P_dom"/>
</dbReference>
<dbReference type="SMART" id="SM00091">
    <property type="entry name" value="PAS"/>
    <property type="match status" value="3"/>
</dbReference>
<dbReference type="GO" id="GO:0005886">
    <property type="term" value="C:plasma membrane"/>
    <property type="evidence" value="ECO:0007669"/>
    <property type="project" value="UniProtKB-SubCell"/>
</dbReference>
<evidence type="ECO:0000259" key="13">
    <source>
        <dbReference type="PROSITE" id="PS50113"/>
    </source>
</evidence>
<keyword evidence="5" id="KW-0808">Transferase</keyword>
<dbReference type="InterPro" id="IPR001789">
    <property type="entry name" value="Sig_transdc_resp-reg_receiver"/>
</dbReference>
<dbReference type="InterPro" id="IPR013655">
    <property type="entry name" value="PAS_fold_3"/>
</dbReference>
<feature type="domain" description="PAS" evidence="12">
    <location>
        <begin position="602"/>
        <end position="672"/>
    </location>
</feature>
<evidence type="ECO:0000256" key="2">
    <source>
        <dbReference type="ARBA" id="ARBA00004429"/>
    </source>
</evidence>
<dbReference type="SMART" id="SM00388">
    <property type="entry name" value="HisKA"/>
    <property type="match status" value="2"/>
</dbReference>
<protein>
    <recommendedName>
        <fullName evidence="3">histidine kinase</fullName>
        <ecNumber evidence="3">2.7.13.3</ecNumber>
    </recommendedName>
</protein>
<dbReference type="Gene3D" id="1.10.287.130">
    <property type="match status" value="2"/>
</dbReference>
<feature type="modified residue" description="4-aspartylphosphate" evidence="8">
    <location>
        <position position="522"/>
    </location>
</feature>
<keyword evidence="15" id="KW-1185">Reference proteome</keyword>
<dbReference type="EC" id="2.7.13.3" evidence="3"/>
<organism evidence="14 15">
    <name type="scientific">Nitrosomonas ureae</name>
    <dbReference type="NCBI Taxonomy" id="44577"/>
    <lineage>
        <taxon>Bacteria</taxon>
        <taxon>Pseudomonadati</taxon>
        <taxon>Pseudomonadota</taxon>
        <taxon>Betaproteobacteria</taxon>
        <taxon>Nitrosomonadales</taxon>
        <taxon>Nitrosomonadaceae</taxon>
        <taxon>Nitrosomonas</taxon>
    </lineage>
</organism>
<dbReference type="GO" id="GO:0000155">
    <property type="term" value="F:phosphorelay sensor kinase activity"/>
    <property type="evidence" value="ECO:0007669"/>
    <property type="project" value="InterPro"/>
</dbReference>
<sequence>MHEISFYRQLFEASPHPYLILRADDNFTIVAVNNKYLEATGTHRQTIVGYGLFDIFPDNPNEPASQSVADLRASLNRVLDKKHPDVMGVQKYDIPLPDNSDHFVLKYWSPVNTPVFGTEGGVAYIIHHIEDVTEFVAGHECISDVREAQSKLSKGEARAERMQAEILRRTIEVKEANRSLKSTLEELSVANQRLTELDHLKSEFFANVSHELHTPLTLILAPLENRLRQLTNKDGKSIKERREIELMLRNARLLYRHVTDLLDVAKFEANCTKVYAARFDIAKLLRMTASYFEQAAHDRNILLKIISPRTLVIESDSEKLQRVLLNLLSNAFKFTPDNGCITLCLTSTRHDVQIDVRDTGPGIPIAMREHVFERFTRVENATAANRNYGGTGLGVAIVRDFVDLLGGKVTLEDSSGGGALFRIILSLKAPATSVLMDKPSSLDAIILHDAVEGLKGSTFPELIVEPVSDNNQNLILIVEDNIDMNQFIADTLREHYRVSCAYNGQQGLEQALETIPDVILCDAMMPVMGGHQMILALRQYPQLIDVPVIMLTARVDEALKLELLKLGVQEYLNKPFVVDELRARINRLITERQRVQEQLRESEVRFQATFEQAAVGIGIVSLEGRWLRVNQKFCDLVGYRHDELTFLTFQEVTYAEDLDADLSYVQRTLAGEISTYSLEKRYICKDSSLIWVSLSVSLVRKQDCTPDYFITIIQDIQSRKEIEANLNDAKRIANFGHWRWDLNSNKQIWSEEIFHIFGRDLDLPPANYQEVSQYFTAESWSNLSAAVEKCMREGIGYQCDAEVVKPDGSHHWVVARGEAIRNAEDQIISLHGTVQDITVRKLAEVALQQSKEQLKLFIEYAPAALAMFDREMRYLACSQRWCNDYSLGERNLLGLCHYDVFPNISAEWKAIHRRCLAGEVIRSEEDGYVRVDGTIQWLRWEVRPWLTSNIIGGIVIFTEDITQQKQAETALQQLNNDLEKRIAERTAELKTLNQSLESFVYSVSHDLKAPLRGVEGYSRLLEEDYSNRLDDEGRLFISNIRTGVTRMNELIDDLLAYSRMERCKLESDELDLTLLIHQVLAEYGEEITLHRIAIIIDIPPLKVYGDREGLALALRNLLGNAIKFSQGLPRPRIEFGACRNKDHVILWIRDNGIGFDMKYNQRIFEIFERLHRLEDYPGTGIGLALVKKAMQRMGGRVWAQSAPGEGATFSLELPVAMKILKA</sequence>
<feature type="domain" description="Response regulatory" evidence="11">
    <location>
        <begin position="474"/>
        <end position="589"/>
    </location>
</feature>
<dbReference type="SUPFAM" id="SSF47384">
    <property type="entry name" value="Homodimeric domain of signal transducing histidine kinase"/>
    <property type="match status" value="2"/>
</dbReference>
<dbReference type="InterPro" id="IPR005467">
    <property type="entry name" value="His_kinase_dom"/>
</dbReference>
<evidence type="ECO:0000259" key="12">
    <source>
        <dbReference type="PROSITE" id="PS50112"/>
    </source>
</evidence>
<feature type="coiled-coil region" evidence="9">
    <location>
        <begin position="145"/>
        <end position="197"/>
    </location>
</feature>
<evidence type="ECO:0000256" key="3">
    <source>
        <dbReference type="ARBA" id="ARBA00012438"/>
    </source>
</evidence>
<evidence type="ECO:0000259" key="10">
    <source>
        <dbReference type="PROSITE" id="PS50109"/>
    </source>
</evidence>
<feature type="domain" description="PAC" evidence="13">
    <location>
        <begin position="797"/>
        <end position="849"/>
    </location>
</feature>
<dbReference type="Pfam" id="PF08448">
    <property type="entry name" value="PAS_4"/>
    <property type="match status" value="2"/>
</dbReference>
<dbReference type="NCBIfam" id="TIGR00229">
    <property type="entry name" value="sensory_box"/>
    <property type="match status" value="2"/>
</dbReference>
<dbReference type="SUPFAM" id="SSF52172">
    <property type="entry name" value="CheY-like"/>
    <property type="match status" value="1"/>
</dbReference>
<evidence type="ECO:0000313" key="15">
    <source>
        <dbReference type="Proteomes" id="UP000182882"/>
    </source>
</evidence>
<dbReference type="Pfam" id="PF02518">
    <property type="entry name" value="HATPase_c"/>
    <property type="match status" value="2"/>
</dbReference>
<dbReference type="SUPFAM" id="SSF55785">
    <property type="entry name" value="PYP-like sensor domain (PAS domain)"/>
    <property type="match status" value="4"/>
</dbReference>
<dbReference type="GO" id="GO:0030295">
    <property type="term" value="F:protein kinase activator activity"/>
    <property type="evidence" value="ECO:0007669"/>
    <property type="project" value="TreeGrafter"/>
</dbReference>
<keyword evidence="7" id="KW-0472">Membrane</keyword>
<feature type="domain" description="PAC" evidence="13">
    <location>
        <begin position="676"/>
        <end position="728"/>
    </location>
</feature>
<keyword evidence="9" id="KW-0175">Coiled coil</keyword>
<dbReference type="InterPro" id="IPR004358">
    <property type="entry name" value="Sig_transdc_His_kin-like_C"/>
</dbReference>
<dbReference type="Pfam" id="PF00072">
    <property type="entry name" value="Response_reg"/>
    <property type="match status" value="1"/>
</dbReference>
<dbReference type="InterPro" id="IPR000014">
    <property type="entry name" value="PAS"/>
</dbReference>
<feature type="coiled-coil region" evidence="9">
    <location>
        <begin position="961"/>
        <end position="995"/>
    </location>
</feature>
<dbReference type="InterPro" id="IPR000700">
    <property type="entry name" value="PAS-assoc_C"/>
</dbReference>
<dbReference type="RefSeq" id="WP_074701831.1">
    <property type="nucleotide sequence ID" value="NZ_FNLN01000021.1"/>
</dbReference>
<name>A0A1H2FHI3_9PROT</name>
<evidence type="ECO:0000256" key="5">
    <source>
        <dbReference type="ARBA" id="ARBA00022679"/>
    </source>
</evidence>
<dbReference type="Gene3D" id="2.10.70.100">
    <property type="match status" value="1"/>
</dbReference>
<dbReference type="CDD" id="cd00130">
    <property type="entry name" value="PAS"/>
    <property type="match status" value="2"/>
</dbReference>
<dbReference type="Pfam" id="PF08447">
    <property type="entry name" value="PAS_3"/>
    <property type="match status" value="2"/>
</dbReference>
<dbReference type="InterPro" id="IPR011006">
    <property type="entry name" value="CheY-like_superfamily"/>
</dbReference>
<reference evidence="15" key="1">
    <citation type="submission" date="2016-10" db="EMBL/GenBank/DDBJ databases">
        <authorList>
            <person name="Varghese N."/>
            <person name="Submissions S."/>
        </authorList>
    </citation>
    <scope>NUCLEOTIDE SEQUENCE [LARGE SCALE GENOMIC DNA]</scope>
    <source>
        <strain evidence="15">Nm10</strain>
    </source>
</reference>
<dbReference type="PANTHER" id="PTHR42878:SF15">
    <property type="entry name" value="BACTERIOPHYTOCHROME"/>
    <property type="match status" value="1"/>
</dbReference>
<feature type="coiled-coil region" evidence="9">
    <location>
        <begin position="578"/>
        <end position="605"/>
    </location>
</feature>
<evidence type="ECO:0000256" key="8">
    <source>
        <dbReference type="PROSITE-ProRule" id="PRU00169"/>
    </source>
</evidence>
<dbReference type="InterPro" id="IPR001610">
    <property type="entry name" value="PAC"/>
</dbReference>
<dbReference type="Gene3D" id="3.30.450.20">
    <property type="entry name" value="PAS domain"/>
    <property type="match status" value="4"/>
</dbReference>
<dbReference type="PROSITE" id="PS50113">
    <property type="entry name" value="PAC"/>
    <property type="match status" value="3"/>
</dbReference>
<dbReference type="SUPFAM" id="SSF55874">
    <property type="entry name" value="ATPase domain of HSP90 chaperone/DNA topoisomerase II/histidine kinase"/>
    <property type="match status" value="2"/>
</dbReference>
<dbReference type="FunFam" id="3.30.565.10:FF:000006">
    <property type="entry name" value="Sensor histidine kinase WalK"/>
    <property type="match status" value="2"/>
</dbReference>
<dbReference type="Gene3D" id="3.30.565.10">
    <property type="entry name" value="Histidine kinase-like ATPase, C-terminal domain"/>
    <property type="match status" value="2"/>
</dbReference>
<feature type="domain" description="Histidine kinase" evidence="10">
    <location>
        <begin position="207"/>
        <end position="429"/>
    </location>
</feature>
<dbReference type="PROSITE" id="PS50109">
    <property type="entry name" value="HIS_KIN"/>
    <property type="match status" value="2"/>
</dbReference>
<proteinExistence type="predicted"/>
<feature type="domain" description="Histidine kinase" evidence="10">
    <location>
        <begin position="1002"/>
        <end position="1217"/>
    </location>
</feature>
<dbReference type="Gene3D" id="3.40.50.2300">
    <property type="match status" value="1"/>
</dbReference>
<dbReference type="InterPro" id="IPR036097">
    <property type="entry name" value="HisK_dim/P_sf"/>
</dbReference>
<dbReference type="InterPro" id="IPR013656">
    <property type="entry name" value="PAS_4"/>
</dbReference>
<dbReference type="InterPro" id="IPR036890">
    <property type="entry name" value="HATPase_C_sf"/>
</dbReference>
<evidence type="ECO:0000313" key="14">
    <source>
        <dbReference type="EMBL" id="SDU06772.1"/>
    </source>
</evidence>
<comment type="catalytic activity">
    <reaction evidence="1">
        <text>ATP + protein L-histidine = ADP + protein N-phospho-L-histidine.</text>
        <dbReference type="EC" id="2.7.13.3"/>
    </reaction>
</comment>
<dbReference type="CDD" id="cd00082">
    <property type="entry name" value="HisKA"/>
    <property type="match status" value="2"/>
</dbReference>
<dbReference type="AlphaFoldDB" id="A0A1H2FHI3"/>
<evidence type="ECO:0000256" key="4">
    <source>
        <dbReference type="ARBA" id="ARBA00022553"/>
    </source>
</evidence>
<feature type="domain" description="PAC" evidence="13">
    <location>
        <begin position="922"/>
        <end position="973"/>
    </location>
</feature>
<evidence type="ECO:0000259" key="11">
    <source>
        <dbReference type="PROSITE" id="PS50110"/>
    </source>
</evidence>
<keyword evidence="6" id="KW-0418">Kinase</keyword>
<dbReference type="PROSITE" id="PS50112">
    <property type="entry name" value="PAS"/>
    <property type="match status" value="1"/>
</dbReference>